<dbReference type="InterPro" id="IPR015940">
    <property type="entry name" value="UBA"/>
</dbReference>
<feature type="region of interest" description="Disordered" evidence="1">
    <location>
        <begin position="29"/>
        <end position="84"/>
    </location>
</feature>
<evidence type="ECO:0000256" key="1">
    <source>
        <dbReference type="SAM" id="MobiDB-lite"/>
    </source>
</evidence>
<dbReference type="RefSeq" id="XP_040742345.1">
    <property type="nucleotide sequence ID" value="XM_040883879.1"/>
</dbReference>
<organism evidence="3 4">
    <name type="scientific">Linderina pennispora</name>
    <dbReference type="NCBI Taxonomy" id="61395"/>
    <lineage>
        <taxon>Eukaryota</taxon>
        <taxon>Fungi</taxon>
        <taxon>Fungi incertae sedis</taxon>
        <taxon>Zoopagomycota</taxon>
        <taxon>Kickxellomycotina</taxon>
        <taxon>Kickxellomycetes</taxon>
        <taxon>Kickxellales</taxon>
        <taxon>Kickxellaceae</taxon>
        <taxon>Linderina</taxon>
    </lineage>
</organism>
<dbReference type="InterPro" id="IPR009060">
    <property type="entry name" value="UBA-like_sf"/>
</dbReference>
<accession>A0A1Y1W4T9</accession>
<evidence type="ECO:0000313" key="3">
    <source>
        <dbReference type="EMBL" id="ORX68563.1"/>
    </source>
</evidence>
<name>A0A1Y1W4T9_9FUNG</name>
<dbReference type="GeneID" id="63800527"/>
<reference evidence="3 4" key="1">
    <citation type="submission" date="2016-07" db="EMBL/GenBank/DDBJ databases">
        <title>Pervasive Adenine N6-methylation of Active Genes in Fungi.</title>
        <authorList>
            <consortium name="DOE Joint Genome Institute"/>
            <person name="Mondo S.J."/>
            <person name="Dannebaum R.O."/>
            <person name="Kuo R.C."/>
            <person name="Labutti K."/>
            <person name="Haridas S."/>
            <person name="Kuo A."/>
            <person name="Salamov A."/>
            <person name="Ahrendt S.R."/>
            <person name="Lipzen A."/>
            <person name="Sullivan W."/>
            <person name="Andreopoulos W.B."/>
            <person name="Clum A."/>
            <person name="Lindquist E."/>
            <person name="Daum C."/>
            <person name="Ramamoorthy G.K."/>
            <person name="Gryganskyi A."/>
            <person name="Culley D."/>
            <person name="Magnuson J.K."/>
            <person name="James T.Y."/>
            <person name="O'Malley M.A."/>
            <person name="Stajich J.E."/>
            <person name="Spatafora J.W."/>
            <person name="Visel A."/>
            <person name="Grigoriev I.V."/>
        </authorList>
    </citation>
    <scope>NUCLEOTIDE SEQUENCE [LARGE SCALE GENOMIC DNA]</scope>
    <source>
        <strain evidence="3 4">ATCC 12442</strain>
    </source>
</reference>
<dbReference type="AlphaFoldDB" id="A0A1Y1W4T9"/>
<keyword evidence="4" id="KW-1185">Reference proteome</keyword>
<dbReference type="Pfam" id="PF00627">
    <property type="entry name" value="UBA"/>
    <property type="match status" value="1"/>
</dbReference>
<evidence type="ECO:0000259" key="2">
    <source>
        <dbReference type="PROSITE" id="PS50030"/>
    </source>
</evidence>
<feature type="domain" description="UBA" evidence="2">
    <location>
        <begin position="84"/>
        <end position="128"/>
    </location>
</feature>
<dbReference type="EMBL" id="MCFD01000009">
    <property type="protein sequence ID" value="ORX68563.1"/>
    <property type="molecule type" value="Genomic_DNA"/>
</dbReference>
<dbReference type="Gene3D" id="1.10.8.10">
    <property type="entry name" value="DNA helicase RuvA subunit, C-terminal domain"/>
    <property type="match status" value="1"/>
</dbReference>
<dbReference type="Proteomes" id="UP000193922">
    <property type="component" value="Unassembled WGS sequence"/>
</dbReference>
<feature type="compositionally biased region" description="Low complexity" evidence="1">
    <location>
        <begin position="31"/>
        <end position="73"/>
    </location>
</feature>
<gene>
    <name evidence="3" type="ORF">DL89DRAFT_179712</name>
</gene>
<dbReference type="OrthoDB" id="267397at2759"/>
<dbReference type="PROSITE" id="PS50030">
    <property type="entry name" value="UBA"/>
    <property type="match status" value="1"/>
</dbReference>
<sequence>MAQNPLGLSSYPPSDTLGLFPPGLRLVLAESSSSSSSQPPRMSSMYMTNPSASASSSATPAPVQQASANAAAPGHTISEAERASLRQRFQSELDQLEEMGFLDQDKNLRALSVTNGDLSLALNLIADNDD</sequence>
<evidence type="ECO:0000313" key="4">
    <source>
        <dbReference type="Proteomes" id="UP000193922"/>
    </source>
</evidence>
<proteinExistence type="predicted"/>
<protein>
    <recommendedName>
        <fullName evidence="2">UBA domain-containing protein</fullName>
    </recommendedName>
</protein>
<dbReference type="SUPFAM" id="SSF46934">
    <property type="entry name" value="UBA-like"/>
    <property type="match status" value="1"/>
</dbReference>
<comment type="caution">
    <text evidence="3">The sequence shown here is derived from an EMBL/GenBank/DDBJ whole genome shotgun (WGS) entry which is preliminary data.</text>
</comment>
<dbReference type="SMART" id="SM00165">
    <property type="entry name" value="UBA"/>
    <property type="match status" value="1"/>
</dbReference>